<dbReference type="InterPro" id="IPR011009">
    <property type="entry name" value="Kinase-like_dom_sf"/>
</dbReference>
<proteinExistence type="predicted"/>
<protein>
    <submittedName>
        <fullName evidence="2">35751_t:CDS:1</fullName>
    </submittedName>
</protein>
<dbReference type="Gene3D" id="1.10.510.10">
    <property type="entry name" value="Transferase(Phosphotransferase) domain 1"/>
    <property type="match status" value="2"/>
</dbReference>
<organism evidence="2 3">
    <name type="scientific">Gigaspora margarita</name>
    <dbReference type="NCBI Taxonomy" id="4874"/>
    <lineage>
        <taxon>Eukaryota</taxon>
        <taxon>Fungi</taxon>
        <taxon>Fungi incertae sedis</taxon>
        <taxon>Mucoromycota</taxon>
        <taxon>Glomeromycotina</taxon>
        <taxon>Glomeromycetes</taxon>
        <taxon>Diversisporales</taxon>
        <taxon>Gigasporaceae</taxon>
        <taxon>Gigaspora</taxon>
    </lineage>
</organism>
<evidence type="ECO:0000313" key="3">
    <source>
        <dbReference type="Proteomes" id="UP000789901"/>
    </source>
</evidence>
<evidence type="ECO:0000313" key="2">
    <source>
        <dbReference type="EMBL" id="CAG8494307.1"/>
    </source>
</evidence>
<feature type="domain" description="Serine-threonine/tyrosine-protein kinase catalytic" evidence="1">
    <location>
        <begin position="44"/>
        <end position="104"/>
    </location>
</feature>
<dbReference type="InterPro" id="IPR001245">
    <property type="entry name" value="Ser-Thr/Tyr_kinase_cat_dom"/>
</dbReference>
<dbReference type="PANTHER" id="PTHR44329:SF41">
    <property type="entry name" value="OS12G0163800 PROTEIN"/>
    <property type="match status" value="1"/>
</dbReference>
<reference evidence="2 3" key="1">
    <citation type="submission" date="2021-06" db="EMBL/GenBank/DDBJ databases">
        <authorList>
            <person name="Kallberg Y."/>
            <person name="Tangrot J."/>
            <person name="Rosling A."/>
        </authorList>
    </citation>
    <scope>NUCLEOTIDE SEQUENCE [LARGE SCALE GENOMIC DNA]</scope>
    <source>
        <strain evidence="2 3">120-4 pot B 10/14</strain>
    </source>
</reference>
<accession>A0ABM8W0L3</accession>
<dbReference type="InterPro" id="IPR051681">
    <property type="entry name" value="Ser/Thr_Kinases-Pseudokinases"/>
</dbReference>
<keyword evidence="3" id="KW-1185">Reference proteome</keyword>
<name>A0ABM8W0L3_GIGMA</name>
<dbReference type="PANTHER" id="PTHR44329">
    <property type="entry name" value="SERINE/THREONINE-PROTEIN KINASE TNNI3K-RELATED"/>
    <property type="match status" value="1"/>
</dbReference>
<dbReference type="EMBL" id="CAJVQB010000533">
    <property type="protein sequence ID" value="CAG8494307.1"/>
    <property type="molecule type" value="Genomic_DNA"/>
</dbReference>
<dbReference type="SUPFAM" id="SSF56112">
    <property type="entry name" value="Protein kinase-like (PK-like)"/>
    <property type="match status" value="1"/>
</dbReference>
<gene>
    <name evidence="2" type="ORF">GMARGA_LOCUS1877</name>
</gene>
<comment type="caution">
    <text evidence="2">The sequence shown here is derived from an EMBL/GenBank/DDBJ whole genome shotgun (WGS) entry which is preliminary data.</text>
</comment>
<evidence type="ECO:0000259" key="1">
    <source>
        <dbReference type="Pfam" id="PF07714"/>
    </source>
</evidence>
<dbReference type="Pfam" id="PF07714">
    <property type="entry name" value="PK_Tyr_Ser-Thr"/>
    <property type="match status" value="1"/>
</dbReference>
<dbReference type="Proteomes" id="UP000789901">
    <property type="component" value="Unassembled WGS sequence"/>
</dbReference>
<sequence length="174" mass="20639">MNQSSELERWMDNKFFERNYNRFSSYDSLKNGKVDDTMLSTKTIIKQNANEYIFIHEYAYDGTLRHYLKQNFKKINWNDKLNIAKQLVSAVKCLHENDIVHMNLNEPSNKIKYIQHIDPQHLQNLETYKLNKSSDIYSIGVLLWEISSGVIPFIPFKFNLSLHYNLLNVLFVQA</sequence>